<dbReference type="InterPro" id="IPR005829">
    <property type="entry name" value="Sugar_transporter_CS"/>
</dbReference>
<keyword evidence="3 6" id="KW-1133">Transmembrane helix</keyword>
<dbReference type="InterPro" id="IPR005828">
    <property type="entry name" value="MFS_sugar_transport-like"/>
</dbReference>
<dbReference type="RefSeq" id="WP_125982165.1">
    <property type="nucleotide sequence ID" value="NZ_QXGL01000008.1"/>
</dbReference>
<dbReference type="InterPro" id="IPR036259">
    <property type="entry name" value="MFS_trans_sf"/>
</dbReference>
<dbReference type="PROSITE" id="PS00216">
    <property type="entry name" value="SUGAR_TRANSPORT_1"/>
    <property type="match status" value="1"/>
</dbReference>
<feature type="transmembrane region" description="Helical" evidence="6">
    <location>
        <begin position="111"/>
        <end position="129"/>
    </location>
</feature>
<feature type="transmembrane region" description="Helical" evidence="6">
    <location>
        <begin position="84"/>
        <end position="104"/>
    </location>
</feature>
<feature type="transmembrane region" description="Helical" evidence="6">
    <location>
        <begin position="268"/>
        <end position="289"/>
    </location>
</feature>
<comment type="caution">
    <text evidence="8">The sequence shown here is derived from an EMBL/GenBank/DDBJ whole genome shotgun (WGS) entry which is preliminary data.</text>
</comment>
<comment type="subcellular location">
    <subcellularLocation>
        <location evidence="1">Cell membrane</location>
        <topology evidence="1">Multi-pass membrane protein</topology>
    </subcellularLocation>
</comment>
<dbReference type="Proteomes" id="UP000287533">
    <property type="component" value="Unassembled WGS sequence"/>
</dbReference>
<feature type="transmembrane region" description="Helical" evidence="6">
    <location>
        <begin position="309"/>
        <end position="329"/>
    </location>
</feature>
<evidence type="ECO:0000313" key="8">
    <source>
        <dbReference type="EMBL" id="RSX51295.1"/>
    </source>
</evidence>
<evidence type="ECO:0000256" key="1">
    <source>
        <dbReference type="ARBA" id="ARBA00004651"/>
    </source>
</evidence>
<gene>
    <name evidence="8" type="ORF">D2E25_1850</name>
</gene>
<dbReference type="Pfam" id="PF00083">
    <property type="entry name" value="Sugar_tr"/>
    <property type="match status" value="1"/>
</dbReference>
<protein>
    <submittedName>
        <fullName evidence="8">MFS transporter permease</fullName>
    </submittedName>
</protein>
<accession>A0A430FEG4</accession>
<evidence type="ECO:0000256" key="3">
    <source>
        <dbReference type="ARBA" id="ARBA00022989"/>
    </source>
</evidence>
<feature type="transmembrane region" description="Helical" evidence="6">
    <location>
        <begin position="199"/>
        <end position="215"/>
    </location>
</feature>
<feature type="transmembrane region" description="Helical" evidence="6">
    <location>
        <begin position="170"/>
        <end position="193"/>
    </location>
</feature>
<feature type="transmembrane region" description="Helical" evidence="6">
    <location>
        <begin position="338"/>
        <end position="355"/>
    </location>
</feature>
<dbReference type="OrthoDB" id="9787026at2"/>
<keyword evidence="2 6" id="KW-0812">Transmembrane</keyword>
<sequence>MSTASVTASRAPHAAGASSSTTDTTSVRAIVARIDRTNVTPTLKRIVALVAAGMLLDGIDVYMASTVASSSLETKWSTVQENSWFLSAGFAGLLIGSLLAGFIGDLLGRRVAYQLNLLLFGGFTLIGAFAPNMTFLSVCRLGAGIGLGAEIVTGYAMVNEFAPAKTRGRWCAIISVLANSAAPVTMLLCAFIIPRWSWRPMFVAIGVLAGIIWWLRRDIPESPRWLALHGRAGEADAIVKTLEANGTDDTPIADVRADGTKRNTARSVALCLFVALIAVGATNVTQYTFTSWVPTLLVKKGINLSGSLWISTVMLLGAPLGCILSALFVDRIGRKRTIVPAFVVTAVFGLLYAAQTSTVPAIIVGFILTTSLYVTFCAVIAVYTPELFPTQVRFRCTGVANAFAKLLTVLMPLIVAHMLTAWGSTSIFIAISITAAVAAIVIGAFGPETSRKSVG</sequence>
<dbReference type="SUPFAM" id="SSF103473">
    <property type="entry name" value="MFS general substrate transporter"/>
    <property type="match status" value="1"/>
</dbReference>
<organism evidence="8 9">
    <name type="scientific">Bifidobacterium goeldii</name>
    <dbReference type="NCBI Taxonomy" id="2306975"/>
    <lineage>
        <taxon>Bacteria</taxon>
        <taxon>Bacillati</taxon>
        <taxon>Actinomycetota</taxon>
        <taxon>Actinomycetes</taxon>
        <taxon>Bifidobacteriales</taxon>
        <taxon>Bifidobacteriaceae</taxon>
        <taxon>Bifidobacterium</taxon>
    </lineage>
</organism>
<feature type="transmembrane region" description="Helical" evidence="6">
    <location>
        <begin position="46"/>
        <end position="64"/>
    </location>
</feature>
<dbReference type="PROSITE" id="PS50850">
    <property type="entry name" value="MFS"/>
    <property type="match status" value="1"/>
</dbReference>
<dbReference type="AlphaFoldDB" id="A0A430FEG4"/>
<reference evidence="8 9" key="1">
    <citation type="submission" date="2018-09" db="EMBL/GenBank/DDBJ databases">
        <title>Characterization of the phylogenetic diversity of five novel species belonging to the genus Bifidobacterium.</title>
        <authorList>
            <person name="Lugli G.A."/>
            <person name="Duranti S."/>
            <person name="Milani C."/>
        </authorList>
    </citation>
    <scope>NUCLEOTIDE SEQUENCE [LARGE SCALE GENOMIC DNA]</scope>
    <source>
        <strain evidence="8 9">2034B</strain>
    </source>
</reference>
<feature type="domain" description="Major facilitator superfamily (MFS) profile" evidence="7">
    <location>
        <begin position="46"/>
        <end position="450"/>
    </location>
</feature>
<feature type="region of interest" description="Disordered" evidence="5">
    <location>
        <begin position="1"/>
        <end position="20"/>
    </location>
</feature>
<keyword evidence="4 6" id="KW-0472">Membrane</keyword>
<evidence type="ECO:0000313" key="9">
    <source>
        <dbReference type="Proteomes" id="UP000287533"/>
    </source>
</evidence>
<evidence type="ECO:0000256" key="5">
    <source>
        <dbReference type="SAM" id="MobiDB-lite"/>
    </source>
</evidence>
<evidence type="ECO:0000256" key="2">
    <source>
        <dbReference type="ARBA" id="ARBA00022692"/>
    </source>
</evidence>
<feature type="transmembrane region" description="Helical" evidence="6">
    <location>
        <begin position="361"/>
        <end position="384"/>
    </location>
</feature>
<dbReference type="InterPro" id="IPR020846">
    <property type="entry name" value="MFS_dom"/>
</dbReference>
<dbReference type="Gene3D" id="1.20.1250.20">
    <property type="entry name" value="MFS general substrate transporter like domains"/>
    <property type="match status" value="1"/>
</dbReference>
<dbReference type="CDD" id="cd17316">
    <property type="entry name" value="MFS_SV2_like"/>
    <property type="match status" value="1"/>
</dbReference>
<dbReference type="GO" id="GO:0005886">
    <property type="term" value="C:plasma membrane"/>
    <property type="evidence" value="ECO:0007669"/>
    <property type="project" value="UniProtKB-SubCell"/>
</dbReference>
<evidence type="ECO:0000256" key="4">
    <source>
        <dbReference type="ARBA" id="ARBA00023136"/>
    </source>
</evidence>
<proteinExistence type="predicted"/>
<feature type="transmembrane region" description="Helical" evidence="6">
    <location>
        <begin position="425"/>
        <end position="445"/>
    </location>
</feature>
<evidence type="ECO:0000256" key="6">
    <source>
        <dbReference type="SAM" id="Phobius"/>
    </source>
</evidence>
<dbReference type="GO" id="GO:0046943">
    <property type="term" value="F:carboxylic acid transmembrane transporter activity"/>
    <property type="evidence" value="ECO:0007669"/>
    <property type="project" value="TreeGrafter"/>
</dbReference>
<dbReference type="EMBL" id="QXGL01000008">
    <property type="protein sequence ID" value="RSX51295.1"/>
    <property type="molecule type" value="Genomic_DNA"/>
</dbReference>
<evidence type="ECO:0000259" key="7">
    <source>
        <dbReference type="PROSITE" id="PS50850"/>
    </source>
</evidence>
<keyword evidence="9" id="KW-1185">Reference proteome</keyword>
<feature type="transmembrane region" description="Helical" evidence="6">
    <location>
        <begin position="396"/>
        <end position="419"/>
    </location>
</feature>
<dbReference type="PANTHER" id="PTHR23508:SF10">
    <property type="entry name" value="CARBOXYLIC ACID TRANSPORTER PROTEIN HOMOLOG"/>
    <property type="match status" value="1"/>
</dbReference>
<feature type="transmembrane region" description="Helical" evidence="6">
    <location>
        <begin position="135"/>
        <end position="158"/>
    </location>
</feature>
<dbReference type="PANTHER" id="PTHR23508">
    <property type="entry name" value="CARBOXYLIC ACID TRANSPORTER PROTEIN HOMOLOG"/>
    <property type="match status" value="1"/>
</dbReference>
<name>A0A430FEG4_9BIFI</name>